<protein>
    <submittedName>
        <fullName evidence="1">Uncharacterized protein</fullName>
    </submittedName>
</protein>
<evidence type="ECO:0000313" key="2">
    <source>
        <dbReference type="Proteomes" id="UP001418222"/>
    </source>
</evidence>
<name>A0AAP0G9E0_9ASPA</name>
<comment type="caution">
    <text evidence="1">The sequence shown here is derived from an EMBL/GenBank/DDBJ whole genome shotgun (WGS) entry which is preliminary data.</text>
</comment>
<dbReference type="AlphaFoldDB" id="A0AAP0G9E0"/>
<dbReference type="Proteomes" id="UP001418222">
    <property type="component" value="Unassembled WGS sequence"/>
</dbReference>
<dbReference type="EMBL" id="JBBWWQ010000005">
    <property type="protein sequence ID" value="KAK8946515.1"/>
    <property type="molecule type" value="Genomic_DNA"/>
</dbReference>
<organism evidence="1 2">
    <name type="scientific">Platanthera zijinensis</name>
    <dbReference type="NCBI Taxonomy" id="2320716"/>
    <lineage>
        <taxon>Eukaryota</taxon>
        <taxon>Viridiplantae</taxon>
        <taxon>Streptophyta</taxon>
        <taxon>Embryophyta</taxon>
        <taxon>Tracheophyta</taxon>
        <taxon>Spermatophyta</taxon>
        <taxon>Magnoliopsida</taxon>
        <taxon>Liliopsida</taxon>
        <taxon>Asparagales</taxon>
        <taxon>Orchidaceae</taxon>
        <taxon>Orchidoideae</taxon>
        <taxon>Orchideae</taxon>
        <taxon>Orchidinae</taxon>
        <taxon>Platanthera</taxon>
    </lineage>
</organism>
<sequence length="76" mass="8437">MKTRRLRLAALAPLFHLFRPQIELPMVNCFLAANYFPASELGRSYRLKAGSNAESRVGIGIADAKGVEETDKLEES</sequence>
<proteinExistence type="predicted"/>
<accession>A0AAP0G9E0</accession>
<keyword evidence="2" id="KW-1185">Reference proteome</keyword>
<gene>
    <name evidence="1" type="ORF">KSP39_PZI007084</name>
</gene>
<reference evidence="1 2" key="1">
    <citation type="journal article" date="2022" name="Nat. Plants">
        <title>Genomes of leafy and leafless Platanthera orchids illuminate the evolution of mycoheterotrophy.</title>
        <authorList>
            <person name="Li M.H."/>
            <person name="Liu K.W."/>
            <person name="Li Z."/>
            <person name="Lu H.C."/>
            <person name="Ye Q.L."/>
            <person name="Zhang D."/>
            <person name="Wang J.Y."/>
            <person name="Li Y.F."/>
            <person name="Zhong Z.M."/>
            <person name="Liu X."/>
            <person name="Yu X."/>
            <person name="Liu D.K."/>
            <person name="Tu X.D."/>
            <person name="Liu B."/>
            <person name="Hao Y."/>
            <person name="Liao X.Y."/>
            <person name="Jiang Y.T."/>
            <person name="Sun W.H."/>
            <person name="Chen J."/>
            <person name="Chen Y.Q."/>
            <person name="Ai Y."/>
            <person name="Zhai J.W."/>
            <person name="Wu S.S."/>
            <person name="Zhou Z."/>
            <person name="Hsiao Y.Y."/>
            <person name="Wu W.L."/>
            <person name="Chen Y.Y."/>
            <person name="Lin Y.F."/>
            <person name="Hsu J.L."/>
            <person name="Li C.Y."/>
            <person name="Wang Z.W."/>
            <person name="Zhao X."/>
            <person name="Zhong W.Y."/>
            <person name="Ma X.K."/>
            <person name="Ma L."/>
            <person name="Huang J."/>
            <person name="Chen G.Z."/>
            <person name="Huang M.Z."/>
            <person name="Huang L."/>
            <person name="Peng D.H."/>
            <person name="Luo Y.B."/>
            <person name="Zou S.Q."/>
            <person name="Chen S.P."/>
            <person name="Lan S."/>
            <person name="Tsai W.C."/>
            <person name="Van de Peer Y."/>
            <person name="Liu Z.J."/>
        </authorList>
    </citation>
    <scope>NUCLEOTIDE SEQUENCE [LARGE SCALE GENOMIC DNA]</scope>
    <source>
        <strain evidence="1">Lor287</strain>
    </source>
</reference>
<evidence type="ECO:0000313" key="1">
    <source>
        <dbReference type="EMBL" id="KAK8946515.1"/>
    </source>
</evidence>